<evidence type="ECO:0000313" key="3">
    <source>
        <dbReference type="Proteomes" id="UP000195918"/>
    </source>
</evidence>
<dbReference type="CDD" id="cd24152">
    <property type="entry name" value="ASKHA_NBD_ROK-like"/>
    <property type="match status" value="1"/>
</dbReference>
<protein>
    <submittedName>
        <fullName evidence="2">N-acetylmannosamine kinase</fullName>
        <ecNumber evidence="2">2.7.1.60</ecNumber>
    </submittedName>
</protein>
<dbReference type="GO" id="GO:0009384">
    <property type="term" value="F:N-acylmannosamine kinase activity"/>
    <property type="evidence" value="ECO:0007669"/>
    <property type="project" value="UniProtKB-EC"/>
</dbReference>
<keyword evidence="3" id="KW-1185">Reference proteome</keyword>
<dbReference type="OrthoDB" id="9795247at2"/>
<dbReference type="SUPFAM" id="SSF53067">
    <property type="entry name" value="Actin-like ATPase domain"/>
    <property type="match status" value="1"/>
</dbReference>
<name>A0A1X6WL18_9ENTE</name>
<keyword evidence="2" id="KW-0808">Transferase</keyword>
<evidence type="ECO:0000256" key="1">
    <source>
        <dbReference type="ARBA" id="ARBA00006479"/>
    </source>
</evidence>
<comment type="similarity">
    <text evidence="1">Belongs to the ROK (NagC/XylR) family.</text>
</comment>
<dbReference type="Pfam" id="PF00480">
    <property type="entry name" value="ROK"/>
    <property type="match status" value="1"/>
</dbReference>
<sequence length="287" mass="31383">MGLVVFDIGGSAVKHGFWQDETLSEQAQFKTPKTLVEMKGQMLEVIEAHRTKGVEGIGISSPGAVNVNERRIDGISAVPYLHHFPIFDELESYFGLPVTIENDANCAGISEIELGAGKEATNAVFIVLGTGVGGSIFINRQIYKGSHLFGGELGLLVSDQKTTLSSVGTIVKVAKKYKELTGKEVTGKDIFELVENKDELAIKLLDEMYWAIAHALYNVQVSMDPELVIIGGGVSAREELPTEIGKRLQELLEKHLVPEIMPEIKRCHYLNDANLVGAAMNFINMNK</sequence>
<accession>A0A1X6WL18</accession>
<dbReference type="EMBL" id="FWFD01000005">
    <property type="protein sequence ID" value="SLM84949.1"/>
    <property type="molecule type" value="Genomic_DNA"/>
</dbReference>
<dbReference type="RefSeq" id="WP_086950596.1">
    <property type="nucleotide sequence ID" value="NZ_FWFD01000005.1"/>
</dbReference>
<dbReference type="Proteomes" id="UP000195918">
    <property type="component" value="Unassembled WGS sequence"/>
</dbReference>
<dbReference type="Gene3D" id="3.30.420.40">
    <property type="match status" value="2"/>
</dbReference>
<gene>
    <name evidence="2" type="ORF">FM121_02560</name>
</gene>
<organism evidence="2 3">
    <name type="scientific">Vagococcus fluvialis bH819</name>
    <dbReference type="NCBI Taxonomy" id="1255619"/>
    <lineage>
        <taxon>Bacteria</taxon>
        <taxon>Bacillati</taxon>
        <taxon>Bacillota</taxon>
        <taxon>Bacilli</taxon>
        <taxon>Lactobacillales</taxon>
        <taxon>Enterococcaceae</taxon>
        <taxon>Vagococcus</taxon>
    </lineage>
</organism>
<reference evidence="3" key="1">
    <citation type="submission" date="2017-02" db="EMBL/GenBank/DDBJ databases">
        <authorList>
            <person name="Dridi B."/>
        </authorList>
    </citation>
    <scope>NUCLEOTIDE SEQUENCE [LARGE SCALE GENOMIC DNA]</scope>
    <source>
        <strain evidence="3">bH819</strain>
    </source>
</reference>
<evidence type="ECO:0000313" key="2">
    <source>
        <dbReference type="EMBL" id="SLM84949.1"/>
    </source>
</evidence>
<dbReference type="PANTHER" id="PTHR18964:SF170">
    <property type="entry name" value="SUGAR KINASE"/>
    <property type="match status" value="1"/>
</dbReference>
<dbReference type="InterPro" id="IPR043129">
    <property type="entry name" value="ATPase_NBD"/>
</dbReference>
<dbReference type="PANTHER" id="PTHR18964">
    <property type="entry name" value="ROK (REPRESSOR, ORF, KINASE) FAMILY"/>
    <property type="match status" value="1"/>
</dbReference>
<dbReference type="AlphaFoldDB" id="A0A1X6WL18"/>
<dbReference type="InterPro" id="IPR000600">
    <property type="entry name" value="ROK"/>
</dbReference>
<dbReference type="EC" id="2.7.1.60" evidence="2"/>
<keyword evidence="2" id="KW-0418">Kinase</keyword>
<proteinExistence type="inferred from homology"/>